<gene>
    <name evidence="1" type="ORF">RF11_11953</name>
</gene>
<organism evidence="1 2">
    <name type="scientific">Thelohanellus kitauei</name>
    <name type="common">Myxosporean</name>
    <dbReference type="NCBI Taxonomy" id="669202"/>
    <lineage>
        <taxon>Eukaryota</taxon>
        <taxon>Metazoa</taxon>
        <taxon>Cnidaria</taxon>
        <taxon>Myxozoa</taxon>
        <taxon>Myxosporea</taxon>
        <taxon>Bivalvulida</taxon>
        <taxon>Platysporina</taxon>
        <taxon>Myxobolidae</taxon>
        <taxon>Thelohanellus</taxon>
    </lineage>
</organism>
<sequence length="125" mass="14195">MSYMASTQRCGLFWLHSDVCYAFREQCIADSSICTIIPGPPSVKFSVENVQLSDGTATRRIQNILKDLKIQLKRDLDKCEWFSLQFYDSKDIIDTAQLAVMLSASDELLKLLPMKGRTMGGEIMY</sequence>
<accession>A0A0C2MG57</accession>
<evidence type="ECO:0000313" key="2">
    <source>
        <dbReference type="Proteomes" id="UP000031668"/>
    </source>
</evidence>
<dbReference type="OrthoDB" id="1101576at2759"/>
<keyword evidence="2" id="KW-1185">Reference proteome</keyword>
<reference evidence="1 2" key="1">
    <citation type="journal article" date="2014" name="Genome Biol. Evol.">
        <title>The genome of the myxosporean Thelohanellus kitauei shows adaptations to nutrient acquisition within its fish host.</title>
        <authorList>
            <person name="Yang Y."/>
            <person name="Xiong J."/>
            <person name="Zhou Z."/>
            <person name="Huo F."/>
            <person name="Miao W."/>
            <person name="Ran C."/>
            <person name="Liu Y."/>
            <person name="Zhang J."/>
            <person name="Feng J."/>
            <person name="Wang M."/>
            <person name="Wang M."/>
            <person name="Wang L."/>
            <person name="Yao B."/>
        </authorList>
    </citation>
    <scope>NUCLEOTIDE SEQUENCE [LARGE SCALE GENOMIC DNA]</scope>
    <source>
        <strain evidence="1">Wuqing</strain>
    </source>
</reference>
<dbReference type="PANTHER" id="PTHR45913">
    <property type="entry name" value="EPM2A-INTERACTING PROTEIN 1"/>
    <property type="match status" value="1"/>
</dbReference>
<dbReference type="AlphaFoldDB" id="A0A0C2MG57"/>
<dbReference type="EMBL" id="JWZT01003604">
    <property type="protein sequence ID" value="KII66136.1"/>
    <property type="molecule type" value="Genomic_DNA"/>
</dbReference>
<dbReference type="PANTHER" id="PTHR45913:SF21">
    <property type="entry name" value="DUF4371 DOMAIN-CONTAINING PROTEIN"/>
    <property type="match status" value="1"/>
</dbReference>
<name>A0A0C2MG57_THEKT</name>
<dbReference type="Proteomes" id="UP000031668">
    <property type="component" value="Unassembled WGS sequence"/>
</dbReference>
<proteinExistence type="predicted"/>
<protein>
    <submittedName>
        <fullName evidence="1">Uncharacterized protein</fullName>
    </submittedName>
</protein>
<comment type="caution">
    <text evidence="1">The sequence shown here is derived from an EMBL/GenBank/DDBJ whole genome shotgun (WGS) entry which is preliminary data.</text>
</comment>
<evidence type="ECO:0000313" key="1">
    <source>
        <dbReference type="EMBL" id="KII66136.1"/>
    </source>
</evidence>